<dbReference type="EC" id="3.2.2.21" evidence="2"/>
<evidence type="ECO:0000256" key="2">
    <source>
        <dbReference type="ARBA" id="ARBA00012000"/>
    </source>
</evidence>
<dbReference type="EMBL" id="BAAANC010000001">
    <property type="protein sequence ID" value="GAA1519558.1"/>
    <property type="molecule type" value="Genomic_DNA"/>
</dbReference>
<organism evidence="6 7">
    <name type="scientific">Kribbella lupini</name>
    <dbReference type="NCBI Taxonomy" id="291602"/>
    <lineage>
        <taxon>Bacteria</taxon>
        <taxon>Bacillati</taxon>
        <taxon>Actinomycetota</taxon>
        <taxon>Actinomycetes</taxon>
        <taxon>Propionibacteriales</taxon>
        <taxon>Kribbellaceae</taxon>
        <taxon>Kribbella</taxon>
    </lineage>
</organism>
<feature type="domain" description="HhH-GPD" evidence="5">
    <location>
        <begin position="57"/>
        <end position="212"/>
    </location>
</feature>
<dbReference type="PANTHER" id="PTHR43003">
    <property type="entry name" value="DNA-3-METHYLADENINE GLYCOSYLASE"/>
    <property type="match status" value="1"/>
</dbReference>
<name>A0ABP4LDB7_9ACTN</name>
<dbReference type="Pfam" id="PF00730">
    <property type="entry name" value="HhH-GPD"/>
    <property type="match status" value="1"/>
</dbReference>
<comment type="caution">
    <text evidence="6">The sequence shown here is derived from an EMBL/GenBank/DDBJ whole genome shotgun (WGS) entry which is preliminary data.</text>
</comment>
<dbReference type="InterPro" id="IPR011257">
    <property type="entry name" value="DNA_glycosylase"/>
</dbReference>
<keyword evidence="4" id="KW-0234">DNA repair</keyword>
<dbReference type="SUPFAM" id="SSF48150">
    <property type="entry name" value="DNA-glycosylase"/>
    <property type="match status" value="1"/>
</dbReference>
<keyword evidence="3" id="KW-0227">DNA damage</keyword>
<comment type="catalytic activity">
    <reaction evidence="1">
        <text>Hydrolysis of alkylated DNA, releasing 3-methyladenine, 3-methylguanine, 7-methylguanine and 7-methyladenine.</text>
        <dbReference type="EC" id="3.2.2.21"/>
    </reaction>
</comment>
<evidence type="ECO:0000313" key="6">
    <source>
        <dbReference type="EMBL" id="GAA1519558.1"/>
    </source>
</evidence>
<evidence type="ECO:0000313" key="7">
    <source>
        <dbReference type="Proteomes" id="UP001500363"/>
    </source>
</evidence>
<accession>A0ABP4LDB7</accession>
<dbReference type="CDD" id="cd00056">
    <property type="entry name" value="ENDO3c"/>
    <property type="match status" value="1"/>
</dbReference>
<sequence>MTSITTAEAHLRGADPVLGAIIDQVVQATGGPLTTAPDVEDPDLPNDHYGVLVRAIVSQNISTIASRAIYQRLHERFGGRPPSPEEILATDPDELRLSAGLSHAKTVSLRSLAEHVLAGELELDRLHLLPDEEVTAQLSAVKGIGTWTAHIYLIFHLNRPDVLASGDLEIRRAVEREYALPSIPRPADVERIAEPWRPYRTLACLYLWRWWENLAVR</sequence>
<evidence type="ECO:0000256" key="4">
    <source>
        <dbReference type="ARBA" id="ARBA00023204"/>
    </source>
</evidence>
<dbReference type="RefSeq" id="WP_344172253.1">
    <property type="nucleotide sequence ID" value="NZ_BAAANC010000001.1"/>
</dbReference>
<dbReference type="Gene3D" id="1.10.1670.40">
    <property type="match status" value="1"/>
</dbReference>
<evidence type="ECO:0000256" key="1">
    <source>
        <dbReference type="ARBA" id="ARBA00000086"/>
    </source>
</evidence>
<dbReference type="InterPro" id="IPR003265">
    <property type="entry name" value="HhH-GPD_domain"/>
</dbReference>
<evidence type="ECO:0000256" key="3">
    <source>
        <dbReference type="ARBA" id="ARBA00022763"/>
    </source>
</evidence>
<proteinExistence type="predicted"/>
<keyword evidence="7" id="KW-1185">Reference proteome</keyword>
<reference evidence="7" key="1">
    <citation type="journal article" date="2019" name="Int. J. Syst. Evol. Microbiol.">
        <title>The Global Catalogue of Microorganisms (GCM) 10K type strain sequencing project: providing services to taxonomists for standard genome sequencing and annotation.</title>
        <authorList>
            <consortium name="The Broad Institute Genomics Platform"/>
            <consortium name="The Broad Institute Genome Sequencing Center for Infectious Disease"/>
            <person name="Wu L."/>
            <person name="Ma J."/>
        </authorList>
    </citation>
    <scope>NUCLEOTIDE SEQUENCE [LARGE SCALE GENOMIC DNA]</scope>
    <source>
        <strain evidence="7">JCM 14303</strain>
    </source>
</reference>
<protein>
    <recommendedName>
        <fullName evidence="2">DNA-3-methyladenine glycosylase II</fullName>
        <ecNumber evidence="2">3.2.2.21</ecNumber>
    </recommendedName>
</protein>
<dbReference type="InterPro" id="IPR051912">
    <property type="entry name" value="Alkylbase_DNA_Glycosylase/TA"/>
</dbReference>
<dbReference type="SMART" id="SM00478">
    <property type="entry name" value="ENDO3c"/>
    <property type="match status" value="1"/>
</dbReference>
<gene>
    <name evidence="6" type="ORF">GCM10009741_19830</name>
</gene>
<dbReference type="PANTHER" id="PTHR43003:SF5">
    <property type="entry name" value="DNA-3-METHYLADENINE GLYCOSYLASE"/>
    <property type="match status" value="1"/>
</dbReference>
<evidence type="ECO:0000259" key="5">
    <source>
        <dbReference type="SMART" id="SM00478"/>
    </source>
</evidence>
<dbReference type="Gene3D" id="1.10.340.30">
    <property type="entry name" value="Hypothetical protein, domain 2"/>
    <property type="match status" value="1"/>
</dbReference>
<dbReference type="Proteomes" id="UP001500363">
    <property type="component" value="Unassembled WGS sequence"/>
</dbReference>